<reference evidence="2 3" key="1">
    <citation type="submission" date="2019-12" db="EMBL/GenBank/DDBJ databases">
        <authorList>
            <person name="Floudas D."/>
            <person name="Bentzer J."/>
            <person name="Ahren D."/>
            <person name="Johansson T."/>
            <person name="Persson P."/>
            <person name="Tunlid A."/>
        </authorList>
    </citation>
    <scope>NUCLEOTIDE SEQUENCE [LARGE SCALE GENOMIC DNA]</scope>
    <source>
        <strain evidence="2 3">CBS 102.39</strain>
    </source>
</reference>
<comment type="caution">
    <text evidence="2">The sequence shown here is derived from an EMBL/GenBank/DDBJ whole genome shotgun (WGS) entry which is preliminary data.</text>
</comment>
<protein>
    <submittedName>
        <fullName evidence="2">Uncharacterized protein</fullName>
    </submittedName>
</protein>
<feature type="chain" id="PRO_5034788499" evidence="1">
    <location>
        <begin position="22"/>
        <end position="121"/>
    </location>
</feature>
<feature type="signal peptide" evidence="1">
    <location>
        <begin position="1"/>
        <end position="21"/>
    </location>
</feature>
<sequence>MKAASAAAVLAFYLIPSIVGAAPGSANTKVDSPVPETRLSQLEALLYRMNAPVVSSVGKRSEADIPAPFGCYWQGHAPFCEDNMCPPGYAEMQRGNCGDGECCEEHNKVLCCRADQSCDGE</sequence>
<accession>A0A8H4QVA7</accession>
<organism evidence="2 3">
    <name type="scientific">Agrocybe pediades</name>
    <dbReference type="NCBI Taxonomy" id="84607"/>
    <lineage>
        <taxon>Eukaryota</taxon>
        <taxon>Fungi</taxon>
        <taxon>Dikarya</taxon>
        <taxon>Basidiomycota</taxon>
        <taxon>Agaricomycotina</taxon>
        <taxon>Agaricomycetes</taxon>
        <taxon>Agaricomycetidae</taxon>
        <taxon>Agaricales</taxon>
        <taxon>Agaricineae</taxon>
        <taxon>Strophariaceae</taxon>
        <taxon>Agrocybe</taxon>
    </lineage>
</organism>
<dbReference type="AlphaFoldDB" id="A0A8H4QVA7"/>
<dbReference type="Proteomes" id="UP000521872">
    <property type="component" value="Unassembled WGS sequence"/>
</dbReference>
<dbReference type="PANTHER" id="PTHR35180">
    <property type="entry name" value="PROTEIN CBG06219"/>
    <property type="match status" value="1"/>
</dbReference>
<keyword evidence="1" id="KW-0732">Signal</keyword>
<keyword evidence="3" id="KW-1185">Reference proteome</keyword>
<name>A0A8H4QVA7_9AGAR</name>
<dbReference type="EMBL" id="JAACJL010000018">
    <property type="protein sequence ID" value="KAF4618154.1"/>
    <property type="molecule type" value="Genomic_DNA"/>
</dbReference>
<evidence type="ECO:0000313" key="2">
    <source>
        <dbReference type="EMBL" id="KAF4618154.1"/>
    </source>
</evidence>
<gene>
    <name evidence="2" type="ORF">D9613_011616</name>
</gene>
<proteinExistence type="predicted"/>
<evidence type="ECO:0000313" key="3">
    <source>
        <dbReference type="Proteomes" id="UP000521872"/>
    </source>
</evidence>
<dbReference type="PANTHER" id="PTHR35180:SF4">
    <property type="entry name" value="PROTEIN CBG06219"/>
    <property type="match status" value="1"/>
</dbReference>
<evidence type="ECO:0000256" key="1">
    <source>
        <dbReference type="SAM" id="SignalP"/>
    </source>
</evidence>